<proteinExistence type="predicted"/>
<dbReference type="Proteomes" id="UP001054945">
    <property type="component" value="Unassembled WGS sequence"/>
</dbReference>
<evidence type="ECO:0000313" key="2">
    <source>
        <dbReference type="EMBL" id="GIX90548.1"/>
    </source>
</evidence>
<accession>A0AAV4P1W0</accession>
<evidence type="ECO:0000256" key="1">
    <source>
        <dbReference type="SAM" id="MobiDB-lite"/>
    </source>
</evidence>
<feature type="region of interest" description="Disordered" evidence="1">
    <location>
        <begin position="65"/>
        <end position="111"/>
    </location>
</feature>
<name>A0AAV4P1W0_CAEEX</name>
<evidence type="ECO:0000313" key="3">
    <source>
        <dbReference type="Proteomes" id="UP001054945"/>
    </source>
</evidence>
<sequence>MWLEEAQNLKSQNSATSTLPQVRKIQAAAVSENHWLSPENPSSPIQYYFKKEGSRTNFSSAHIHPRFQKHPGIPELPPFAEHATEHPSLFQKGEKKREQSPGQSLFNECVH</sequence>
<reference evidence="2 3" key="1">
    <citation type="submission" date="2021-06" db="EMBL/GenBank/DDBJ databases">
        <title>Caerostris extrusa draft genome.</title>
        <authorList>
            <person name="Kono N."/>
            <person name="Arakawa K."/>
        </authorList>
    </citation>
    <scope>NUCLEOTIDE SEQUENCE [LARGE SCALE GENOMIC DNA]</scope>
</reference>
<feature type="compositionally biased region" description="Polar residues" evidence="1">
    <location>
        <begin position="8"/>
        <end position="20"/>
    </location>
</feature>
<dbReference type="AlphaFoldDB" id="A0AAV4P1W0"/>
<organism evidence="2 3">
    <name type="scientific">Caerostris extrusa</name>
    <name type="common">Bark spider</name>
    <name type="synonym">Caerostris bankana</name>
    <dbReference type="NCBI Taxonomy" id="172846"/>
    <lineage>
        <taxon>Eukaryota</taxon>
        <taxon>Metazoa</taxon>
        <taxon>Ecdysozoa</taxon>
        <taxon>Arthropoda</taxon>
        <taxon>Chelicerata</taxon>
        <taxon>Arachnida</taxon>
        <taxon>Araneae</taxon>
        <taxon>Araneomorphae</taxon>
        <taxon>Entelegynae</taxon>
        <taxon>Araneoidea</taxon>
        <taxon>Araneidae</taxon>
        <taxon>Caerostris</taxon>
    </lineage>
</organism>
<dbReference type="EMBL" id="BPLR01021502">
    <property type="protein sequence ID" value="GIX90548.1"/>
    <property type="molecule type" value="Genomic_DNA"/>
</dbReference>
<keyword evidence="3" id="KW-1185">Reference proteome</keyword>
<protein>
    <submittedName>
        <fullName evidence="2">Uncharacterized protein</fullName>
    </submittedName>
</protein>
<gene>
    <name evidence="2" type="ORF">CEXT_457881</name>
</gene>
<comment type="caution">
    <text evidence="2">The sequence shown here is derived from an EMBL/GenBank/DDBJ whole genome shotgun (WGS) entry which is preliminary data.</text>
</comment>
<feature type="compositionally biased region" description="Polar residues" evidence="1">
    <location>
        <begin position="100"/>
        <end position="111"/>
    </location>
</feature>
<feature type="region of interest" description="Disordered" evidence="1">
    <location>
        <begin position="1"/>
        <end position="20"/>
    </location>
</feature>